<dbReference type="InterPro" id="IPR003660">
    <property type="entry name" value="HAMP_dom"/>
</dbReference>
<dbReference type="RefSeq" id="WP_188909731.1">
    <property type="nucleotide sequence ID" value="NZ_BMIQ01000004.1"/>
</dbReference>
<comment type="caution">
    <text evidence="9">The sequence shown here is derived from an EMBL/GenBank/DDBJ whole genome shotgun (WGS) entry which is preliminary data.</text>
</comment>
<dbReference type="GO" id="GO:0007165">
    <property type="term" value="P:signal transduction"/>
    <property type="evidence" value="ECO:0007669"/>
    <property type="project" value="UniProtKB-KW"/>
</dbReference>
<keyword evidence="6" id="KW-1133">Transmembrane helix</keyword>
<dbReference type="PRINTS" id="PR00260">
    <property type="entry name" value="CHEMTRNSDUCR"/>
</dbReference>
<keyword evidence="6" id="KW-0812">Transmembrane</keyword>
<accession>A0A916ZQ60</accession>
<keyword evidence="5" id="KW-0175">Coiled coil</keyword>
<evidence type="ECO:0000256" key="6">
    <source>
        <dbReference type="SAM" id="Phobius"/>
    </source>
</evidence>
<dbReference type="SMART" id="SM00304">
    <property type="entry name" value="HAMP"/>
    <property type="match status" value="2"/>
</dbReference>
<evidence type="ECO:0000256" key="1">
    <source>
        <dbReference type="ARBA" id="ARBA00004370"/>
    </source>
</evidence>
<dbReference type="GO" id="GO:0005886">
    <property type="term" value="C:plasma membrane"/>
    <property type="evidence" value="ECO:0007669"/>
    <property type="project" value="TreeGrafter"/>
</dbReference>
<dbReference type="FunFam" id="1.10.287.950:FF:000001">
    <property type="entry name" value="Methyl-accepting chemotaxis sensory transducer"/>
    <property type="match status" value="1"/>
</dbReference>
<dbReference type="Pfam" id="PF16591">
    <property type="entry name" value="HBM"/>
    <property type="match status" value="1"/>
</dbReference>
<dbReference type="PANTHER" id="PTHR43531:SF11">
    <property type="entry name" value="METHYL-ACCEPTING CHEMOTAXIS PROTEIN 3"/>
    <property type="match status" value="1"/>
</dbReference>
<keyword evidence="4" id="KW-0807">Transducer</keyword>
<sequence>MNANRLLSGIGARLSLGFGAVLFILVAMAAHSVSRIDLMKDAFAGFGQQADAAAGADDLTGRLLDLRLAIGRFLAADSVANLRELDAGYEAVKQSVERQIAAADPERRAGWTALRDRIVEGYDRTLKSGIGIETSQAAADKAAAVAASSVGAMSDTVAAMVRRSAEFGDVSAIATIQDKVLTARMLMRGFITSGNDDDAAEAQAALRDAERKFDQFRRMGDIANHPLVTDGRKNLATLFATLKNMRAAVGKREAAVAEQTRLDAALATEIGAMRGAEAARMEETKRSAGAIAEGSRQTTVIVAGVALFFGIAVALLIGRGIVRPIRAMTGAMRQLAAGDLAVAIPGTARRDEIGAMAGAMQVFKTAAIERRDLAASAEDARRREEEDRRRAEAEAAARAISAERAFVAAKLGAGLHALAEGDLTMRLDETMPGEYETLRQDFNSAIAALQAAVAGVAAGAGGIASGSREIGQAAGDLSRRTETQAASLEETAATLSGITEAVRQTSESARVAQAAVGEAKADAEASGGTVSSAVAAMAEIEASSGKIERIIGVIDEIAFQTNLLALNAGVEAARAGEAGRGFAVVAQEVRALAQRSAEASKEIKGLISTASREVGNGVALVHQAGEALTRIAGRVMRINEIVSGIAASARDQASGLAEVNEAVDQMDKVTQQNAAMVEETTAATRALIGEARNLSDMVDRFRVEAAPAAYARAA</sequence>
<reference evidence="9" key="2">
    <citation type="submission" date="2020-09" db="EMBL/GenBank/DDBJ databases">
        <authorList>
            <person name="Sun Q."/>
            <person name="Zhou Y."/>
        </authorList>
    </citation>
    <scope>NUCLEOTIDE SEQUENCE</scope>
    <source>
        <strain evidence="9">CGMCC 1.15367</strain>
    </source>
</reference>
<dbReference type="InterPro" id="IPR032255">
    <property type="entry name" value="HBM"/>
</dbReference>
<comment type="subcellular location">
    <subcellularLocation>
        <location evidence="1">Membrane</location>
    </subcellularLocation>
</comment>
<dbReference type="PROSITE" id="PS50885">
    <property type="entry name" value="HAMP"/>
    <property type="match status" value="2"/>
</dbReference>
<comment type="similarity">
    <text evidence="3">Belongs to the methyl-accepting chemotaxis (MCP) protein family.</text>
</comment>
<keyword evidence="10" id="KW-1185">Reference proteome</keyword>
<evidence type="ECO:0000256" key="2">
    <source>
        <dbReference type="ARBA" id="ARBA00022500"/>
    </source>
</evidence>
<feature type="transmembrane region" description="Helical" evidence="6">
    <location>
        <begin position="300"/>
        <end position="322"/>
    </location>
</feature>
<evidence type="ECO:0000259" key="8">
    <source>
        <dbReference type="PROSITE" id="PS50885"/>
    </source>
</evidence>
<proteinExistence type="inferred from homology"/>
<dbReference type="SUPFAM" id="SSF58104">
    <property type="entry name" value="Methyl-accepting chemotaxis protein (MCP) signaling domain"/>
    <property type="match status" value="1"/>
</dbReference>
<dbReference type="SUPFAM" id="SSF158472">
    <property type="entry name" value="HAMP domain-like"/>
    <property type="match status" value="1"/>
</dbReference>
<dbReference type="Gene3D" id="1.20.1440.210">
    <property type="match status" value="1"/>
</dbReference>
<dbReference type="Gene3D" id="6.10.340.10">
    <property type="match status" value="1"/>
</dbReference>
<keyword evidence="6" id="KW-0472">Membrane</keyword>
<feature type="domain" description="HAMP" evidence="8">
    <location>
        <begin position="319"/>
        <end position="372"/>
    </location>
</feature>
<dbReference type="CDD" id="cd06225">
    <property type="entry name" value="HAMP"/>
    <property type="match status" value="1"/>
</dbReference>
<dbReference type="Pfam" id="PF00672">
    <property type="entry name" value="HAMP"/>
    <property type="match status" value="2"/>
</dbReference>
<dbReference type="GO" id="GO:0004888">
    <property type="term" value="F:transmembrane signaling receptor activity"/>
    <property type="evidence" value="ECO:0007669"/>
    <property type="project" value="InterPro"/>
</dbReference>
<reference evidence="9" key="1">
    <citation type="journal article" date="2014" name="Int. J. Syst. Evol. Microbiol.">
        <title>Complete genome sequence of Corynebacterium casei LMG S-19264T (=DSM 44701T), isolated from a smear-ripened cheese.</title>
        <authorList>
            <consortium name="US DOE Joint Genome Institute (JGI-PGF)"/>
            <person name="Walter F."/>
            <person name="Albersmeier A."/>
            <person name="Kalinowski J."/>
            <person name="Ruckert C."/>
        </authorList>
    </citation>
    <scope>NUCLEOTIDE SEQUENCE</scope>
    <source>
        <strain evidence="9">CGMCC 1.15367</strain>
    </source>
</reference>
<evidence type="ECO:0008006" key="11">
    <source>
        <dbReference type="Google" id="ProtNLM"/>
    </source>
</evidence>
<dbReference type="EMBL" id="BMIQ01000004">
    <property type="protein sequence ID" value="GGE08528.1"/>
    <property type="molecule type" value="Genomic_DNA"/>
</dbReference>
<dbReference type="PROSITE" id="PS50111">
    <property type="entry name" value="CHEMOTAXIS_TRANSDUC_2"/>
    <property type="match status" value="1"/>
</dbReference>
<evidence type="ECO:0000259" key="7">
    <source>
        <dbReference type="PROSITE" id="PS50111"/>
    </source>
</evidence>
<evidence type="ECO:0000313" key="10">
    <source>
        <dbReference type="Proteomes" id="UP000644699"/>
    </source>
</evidence>
<dbReference type="InterPro" id="IPR051310">
    <property type="entry name" value="MCP_chemotaxis"/>
</dbReference>
<gene>
    <name evidence="9" type="ORF">GCM10011390_29520</name>
</gene>
<feature type="coiled-coil region" evidence="5">
    <location>
        <begin position="374"/>
        <end position="403"/>
    </location>
</feature>
<dbReference type="CDD" id="cd11386">
    <property type="entry name" value="MCP_signal"/>
    <property type="match status" value="1"/>
</dbReference>
<dbReference type="Pfam" id="PF00015">
    <property type="entry name" value="MCPsignal"/>
    <property type="match status" value="1"/>
</dbReference>
<evidence type="ECO:0000256" key="3">
    <source>
        <dbReference type="ARBA" id="ARBA00029447"/>
    </source>
</evidence>
<feature type="domain" description="HAMP" evidence="8">
    <location>
        <begin position="410"/>
        <end position="454"/>
    </location>
</feature>
<dbReference type="InterPro" id="IPR004090">
    <property type="entry name" value="Chemotax_Me-accpt_rcpt"/>
</dbReference>
<dbReference type="InterPro" id="IPR004089">
    <property type="entry name" value="MCPsignal_dom"/>
</dbReference>
<evidence type="ECO:0000313" key="9">
    <source>
        <dbReference type="EMBL" id="GGE08528.1"/>
    </source>
</evidence>
<evidence type="ECO:0000256" key="4">
    <source>
        <dbReference type="PROSITE-ProRule" id="PRU00284"/>
    </source>
</evidence>
<dbReference type="Proteomes" id="UP000644699">
    <property type="component" value="Unassembled WGS sequence"/>
</dbReference>
<feature type="domain" description="Methyl-accepting transducer" evidence="7">
    <location>
        <begin position="459"/>
        <end position="688"/>
    </location>
</feature>
<name>A0A916ZQ60_9HYPH</name>
<dbReference type="SMART" id="SM00283">
    <property type="entry name" value="MA"/>
    <property type="match status" value="1"/>
</dbReference>
<dbReference type="GO" id="GO:0006935">
    <property type="term" value="P:chemotaxis"/>
    <property type="evidence" value="ECO:0007669"/>
    <property type="project" value="UniProtKB-KW"/>
</dbReference>
<dbReference type="AlphaFoldDB" id="A0A916ZQ60"/>
<evidence type="ECO:0000256" key="5">
    <source>
        <dbReference type="SAM" id="Coils"/>
    </source>
</evidence>
<dbReference type="Gene3D" id="1.10.287.950">
    <property type="entry name" value="Methyl-accepting chemotaxis protein"/>
    <property type="match status" value="1"/>
</dbReference>
<protein>
    <recommendedName>
        <fullName evidence="11">Methyl-accepting chemotaxis protein</fullName>
    </recommendedName>
</protein>
<dbReference type="PANTHER" id="PTHR43531">
    <property type="entry name" value="PROTEIN ICFG"/>
    <property type="match status" value="1"/>
</dbReference>
<organism evidence="9 10">
    <name type="scientific">Aureimonas endophytica</name>
    <dbReference type="NCBI Taxonomy" id="2027858"/>
    <lineage>
        <taxon>Bacteria</taxon>
        <taxon>Pseudomonadati</taxon>
        <taxon>Pseudomonadota</taxon>
        <taxon>Alphaproteobacteria</taxon>
        <taxon>Hyphomicrobiales</taxon>
        <taxon>Aurantimonadaceae</taxon>
        <taxon>Aureimonas</taxon>
    </lineage>
</organism>
<keyword evidence="2" id="KW-0145">Chemotaxis</keyword>